<gene>
    <name evidence="3" type="ORF">CMC5_052960</name>
</gene>
<protein>
    <recommendedName>
        <fullName evidence="2">Putative adhesin Stv domain-containing protein</fullName>
    </recommendedName>
</protein>
<reference evidence="3 4" key="1">
    <citation type="submission" date="2015-07" db="EMBL/GenBank/DDBJ databases">
        <title>Genome analysis of myxobacterium Chondromyces crocatus Cm c5 reveals a high potential for natural compound synthesis and the genetic basis for the loss of fruiting body formation.</title>
        <authorList>
            <person name="Zaburannyi N."/>
            <person name="Bunk B."/>
            <person name="Maier J."/>
            <person name="Overmann J."/>
            <person name="Mueller R."/>
        </authorList>
    </citation>
    <scope>NUCLEOTIDE SEQUENCE [LARGE SCALE GENOMIC DNA]</scope>
    <source>
        <strain evidence="3 4">Cm c5</strain>
    </source>
</reference>
<keyword evidence="4" id="KW-1185">Reference proteome</keyword>
<evidence type="ECO:0000313" key="4">
    <source>
        <dbReference type="Proteomes" id="UP000067626"/>
    </source>
</evidence>
<proteinExistence type="predicted"/>
<dbReference type="InterPro" id="IPR049002">
    <property type="entry name" value="Stv"/>
</dbReference>
<dbReference type="RefSeq" id="WP_050432950.1">
    <property type="nucleotide sequence ID" value="NZ_CP012159.1"/>
</dbReference>
<dbReference type="AlphaFoldDB" id="A0A0K1EJV2"/>
<evidence type="ECO:0000256" key="1">
    <source>
        <dbReference type="SAM" id="MobiDB-lite"/>
    </source>
</evidence>
<feature type="domain" description="Putative adhesin Stv" evidence="2">
    <location>
        <begin position="28"/>
        <end position="280"/>
    </location>
</feature>
<dbReference type="EMBL" id="CP012159">
    <property type="protein sequence ID" value="AKT41135.1"/>
    <property type="molecule type" value="Genomic_DNA"/>
</dbReference>
<dbReference type="OrthoDB" id="5881174at2"/>
<feature type="region of interest" description="Disordered" evidence="1">
    <location>
        <begin position="285"/>
        <end position="312"/>
    </location>
</feature>
<sequence>MAEEGHRQELGDHFYLFTHAIGEYAPYLIISSHGGFTPGATSRERATNTARFLGSFTTGKLGLTKYATSNERMDRVRWTKAPSYAPLFLYASHGVTLVDPGVDKVLAVKAKERIAPSADVQDYDLSKFQGKHGGGGKDTPPETYDGIRRAIMNARQFSNMQREKLVQAFPNWDSMTTAQKNTSIDEWCNAPIANLVLDPDPTKAMGQQMQAAEEANKRKQMYKNTREFEMYDVLTVRNRQKPGVRSEVHLSDVLEALDSLVGSDGQPYQYREIHCSFCRSNMLDPKGPKETAPAHDSWARGSDFNRLGVPKS</sequence>
<dbReference type="KEGG" id="ccro:CMC5_052960"/>
<evidence type="ECO:0000313" key="3">
    <source>
        <dbReference type="EMBL" id="AKT41135.1"/>
    </source>
</evidence>
<dbReference type="STRING" id="52.CMC5_052960"/>
<dbReference type="Proteomes" id="UP000067626">
    <property type="component" value="Chromosome"/>
</dbReference>
<dbReference type="Pfam" id="PF21527">
    <property type="entry name" value="Stv"/>
    <property type="match status" value="1"/>
</dbReference>
<name>A0A0K1EJV2_CHOCO</name>
<accession>A0A0K1EJV2</accession>
<evidence type="ECO:0000259" key="2">
    <source>
        <dbReference type="Pfam" id="PF21527"/>
    </source>
</evidence>
<organism evidence="3 4">
    <name type="scientific">Chondromyces crocatus</name>
    <dbReference type="NCBI Taxonomy" id="52"/>
    <lineage>
        <taxon>Bacteria</taxon>
        <taxon>Pseudomonadati</taxon>
        <taxon>Myxococcota</taxon>
        <taxon>Polyangia</taxon>
        <taxon>Polyangiales</taxon>
        <taxon>Polyangiaceae</taxon>
        <taxon>Chondromyces</taxon>
    </lineage>
</organism>